<protein>
    <submittedName>
        <fullName evidence="1">Uncharacterized protein</fullName>
    </submittedName>
</protein>
<reference evidence="1" key="1">
    <citation type="submission" date="2020-08" db="EMBL/GenBank/DDBJ databases">
        <title>Genome sequencing and assembly of the red palm weevil Rhynchophorus ferrugineus.</title>
        <authorList>
            <person name="Dias G.B."/>
            <person name="Bergman C.M."/>
            <person name="Manee M."/>
        </authorList>
    </citation>
    <scope>NUCLEOTIDE SEQUENCE</scope>
    <source>
        <strain evidence="1">AA-2017</strain>
        <tissue evidence="1">Whole larva</tissue>
    </source>
</reference>
<organism evidence="1 2">
    <name type="scientific">Rhynchophorus ferrugineus</name>
    <name type="common">Red palm weevil</name>
    <name type="synonym">Curculio ferrugineus</name>
    <dbReference type="NCBI Taxonomy" id="354439"/>
    <lineage>
        <taxon>Eukaryota</taxon>
        <taxon>Metazoa</taxon>
        <taxon>Ecdysozoa</taxon>
        <taxon>Arthropoda</taxon>
        <taxon>Hexapoda</taxon>
        <taxon>Insecta</taxon>
        <taxon>Pterygota</taxon>
        <taxon>Neoptera</taxon>
        <taxon>Endopterygota</taxon>
        <taxon>Coleoptera</taxon>
        <taxon>Polyphaga</taxon>
        <taxon>Cucujiformia</taxon>
        <taxon>Curculionidae</taxon>
        <taxon>Dryophthorinae</taxon>
        <taxon>Rhynchophorus</taxon>
    </lineage>
</organism>
<sequence>MGCEPTASRTKFGWDRVALSARRVLLAPKTKRKTTKRPSARDWVPLPVVRNNGRVLWPYLSNKKTGINVNFWLRKCYLSLVREEWTIIVVALHPAGEYLTNDLGRD</sequence>
<dbReference type="AlphaFoldDB" id="A0A834IE07"/>
<keyword evidence="2" id="KW-1185">Reference proteome</keyword>
<proteinExistence type="predicted"/>
<accession>A0A834IE07</accession>
<gene>
    <name evidence="1" type="ORF">GWI33_007046</name>
</gene>
<dbReference type="Proteomes" id="UP000625711">
    <property type="component" value="Unassembled WGS sequence"/>
</dbReference>
<comment type="caution">
    <text evidence="1">The sequence shown here is derived from an EMBL/GenBank/DDBJ whole genome shotgun (WGS) entry which is preliminary data.</text>
</comment>
<evidence type="ECO:0000313" key="1">
    <source>
        <dbReference type="EMBL" id="KAF7279527.1"/>
    </source>
</evidence>
<evidence type="ECO:0000313" key="2">
    <source>
        <dbReference type="Proteomes" id="UP000625711"/>
    </source>
</evidence>
<name>A0A834IE07_RHYFE</name>
<dbReference type="EMBL" id="JAACXV010000356">
    <property type="protein sequence ID" value="KAF7279527.1"/>
    <property type="molecule type" value="Genomic_DNA"/>
</dbReference>